<keyword evidence="3 6" id="KW-0378">Hydrolase</keyword>
<dbReference type="PANTHER" id="PTHR10828:SF17">
    <property type="entry name" value="PROTEIN-TYROSINE-PHOSPHATASE"/>
    <property type="match status" value="1"/>
</dbReference>
<dbReference type="GO" id="GO:0004725">
    <property type="term" value="F:protein tyrosine phosphatase activity"/>
    <property type="evidence" value="ECO:0007669"/>
    <property type="project" value="UniProtKB-UniRule"/>
</dbReference>
<dbReference type="InterPro" id="IPR036873">
    <property type="entry name" value="Rhodanese-like_dom_sf"/>
</dbReference>
<evidence type="ECO:0000313" key="9">
    <source>
        <dbReference type="Proteomes" id="UP001347796"/>
    </source>
</evidence>
<proteinExistence type="inferred from homology"/>
<evidence type="ECO:0000256" key="6">
    <source>
        <dbReference type="RuleBase" id="RU368028"/>
    </source>
</evidence>
<dbReference type="InterPro" id="IPR001763">
    <property type="entry name" value="Rhodanese-like_dom"/>
</dbReference>
<dbReference type="CDD" id="cd01530">
    <property type="entry name" value="Cdc25"/>
    <property type="match status" value="1"/>
</dbReference>
<dbReference type="Proteomes" id="UP001347796">
    <property type="component" value="Unassembled WGS sequence"/>
</dbReference>
<dbReference type="InterPro" id="IPR000751">
    <property type="entry name" value="MPI_Phosphatase"/>
</dbReference>
<dbReference type="GO" id="GO:0005737">
    <property type="term" value="C:cytoplasm"/>
    <property type="evidence" value="ECO:0007669"/>
    <property type="project" value="TreeGrafter"/>
</dbReference>
<evidence type="ECO:0000256" key="2">
    <source>
        <dbReference type="ARBA" id="ARBA00022618"/>
    </source>
</evidence>
<sequence>MDEETALIGDGSTAHALPTIAGKNADLVSISHETMADVINGNYDEQIDEYTVIDCRYPYEFNGGHIKGALNLYTEQAISEFLRTQCAVETDCRRVLIFHCEFSSERGPKLLRYLRSADRKENSHRYPYLSFPEIYILEKGYKVFYENQQSLCEPCAYTPMLHKDHSADLRHFRTRSKSWTAGERKSKLRRSLMSPY</sequence>
<comment type="similarity">
    <text evidence="1 6">Belongs to the MPI phosphatase family.</text>
</comment>
<organism evidence="8 9">
    <name type="scientific">Patella caerulea</name>
    <name type="common">Rayed Mediterranean limpet</name>
    <dbReference type="NCBI Taxonomy" id="87958"/>
    <lineage>
        <taxon>Eukaryota</taxon>
        <taxon>Metazoa</taxon>
        <taxon>Spiralia</taxon>
        <taxon>Lophotrochozoa</taxon>
        <taxon>Mollusca</taxon>
        <taxon>Gastropoda</taxon>
        <taxon>Patellogastropoda</taxon>
        <taxon>Patelloidea</taxon>
        <taxon>Patellidae</taxon>
        <taxon>Patella</taxon>
    </lineage>
</organism>
<feature type="domain" description="Rhodanese" evidence="7">
    <location>
        <begin position="46"/>
        <end position="153"/>
    </location>
</feature>
<dbReference type="GO" id="GO:0051301">
    <property type="term" value="P:cell division"/>
    <property type="evidence" value="ECO:0007669"/>
    <property type="project" value="UniProtKB-UniRule"/>
</dbReference>
<dbReference type="Pfam" id="PF00581">
    <property type="entry name" value="Rhodanese"/>
    <property type="match status" value="1"/>
</dbReference>
<dbReference type="GO" id="GO:0032502">
    <property type="term" value="P:developmental process"/>
    <property type="evidence" value="ECO:0007669"/>
    <property type="project" value="UniProtKB-ARBA"/>
</dbReference>
<dbReference type="SUPFAM" id="SSF52821">
    <property type="entry name" value="Rhodanese/Cell cycle control phosphatase"/>
    <property type="match status" value="1"/>
</dbReference>
<keyword evidence="9" id="KW-1185">Reference proteome</keyword>
<comment type="caution">
    <text evidence="8">The sequence shown here is derived from an EMBL/GenBank/DDBJ whole genome shotgun (WGS) entry which is preliminary data.</text>
</comment>
<reference evidence="8 9" key="1">
    <citation type="submission" date="2024-01" db="EMBL/GenBank/DDBJ databases">
        <title>The genome of the rayed Mediterranean limpet Patella caerulea (Linnaeus, 1758).</title>
        <authorList>
            <person name="Anh-Thu Weber A."/>
            <person name="Halstead-Nussloch G."/>
        </authorList>
    </citation>
    <scope>NUCLEOTIDE SEQUENCE [LARGE SCALE GENOMIC DNA]</scope>
    <source>
        <strain evidence="8">AATW-2023a</strain>
        <tissue evidence="8">Whole specimen</tissue>
    </source>
</reference>
<evidence type="ECO:0000256" key="1">
    <source>
        <dbReference type="ARBA" id="ARBA00011065"/>
    </source>
</evidence>
<dbReference type="EMBL" id="JAZGQO010000011">
    <property type="protein sequence ID" value="KAK6174509.1"/>
    <property type="molecule type" value="Genomic_DNA"/>
</dbReference>
<dbReference type="FunFam" id="3.40.250.10:FF:000036">
    <property type="entry name" value="M-phase inducer phosphatase"/>
    <property type="match status" value="1"/>
</dbReference>
<keyword evidence="4 6" id="KW-0904">Protein phosphatase</keyword>
<dbReference type="GO" id="GO:0110032">
    <property type="term" value="P:positive regulation of G2/MI transition of meiotic cell cycle"/>
    <property type="evidence" value="ECO:0007669"/>
    <property type="project" value="TreeGrafter"/>
</dbReference>
<dbReference type="Gene3D" id="3.40.250.10">
    <property type="entry name" value="Rhodanese-like domain"/>
    <property type="match status" value="1"/>
</dbReference>
<keyword evidence="5 6" id="KW-0131">Cell cycle</keyword>
<dbReference type="PRINTS" id="PR00716">
    <property type="entry name" value="MPIPHPHTASE"/>
</dbReference>
<gene>
    <name evidence="8" type="ORF">SNE40_017772</name>
</gene>
<dbReference type="GO" id="GO:0010971">
    <property type="term" value="P:positive regulation of G2/M transition of mitotic cell cycle"/>
    <property type="evidence" value="ECO:0007669"/>
    <property type="project" value="TreeGrafter"/>
</dbReference>
<dbReference type="GO" id="GO:0005634">
    <property type="term" value="C:nucleus"/>
    <property type="evidence" value="ECO:0007669"/>
    <property type="project" value="TreeGrafter"/>
</dbReference>
<dbReference type="PROSITE" id="PS50206">
    <property type="entry name" value="RHODANESE_3"/>
    <property type="match status" value="1"/>
</dbReference>
<protein>
    <recommendedName>
        <fullName evidence="6">M-phase inducer phosphatase</fullName>
        <ecNumber evidence="6">3.1.3.48</ecNumber>
    </recommendedName>
</protein>
<dbReference type="GO" id="GO:0000086">
    <property type="term" value="P:G2/M transition of mitotic cell cycle"/>
    <property type="evidence" value="ECO:0007669"/>
    <property type="project" value="TreeGrafter"/>
</dbReference>
<dbReference type="GO" id="GO:0009794">
    <property type="term" value="P:regulation of mitotic cell cycle, embryonic"/>
    <property type="evidence" value="ECO:0007669"/>
    <property type="project" value="UniProtKB-ARBA"/>
</dbReference>
<evidence type="ECO:0000259" key="7">
    <source>
        <dbReference type="PROSITE" id="PS50206"/>
    </source>
</evidence>
<dbReference type="PANTHER" id="PTHR10828">
    <property type="entry name" value="M-PHASE INDUCER PHOSPHATASE DUAL SPECIFICITY PHOSPHATASE CDC25"/>
    <property type="match status" value="1"/>
</dbReference>
<dbReference type="SMART" id="SM00450">
    <property type="entry name" value="RHOD"/>
    <property type="match status" value="1"/>
</dbReference>
<dbReference type="EC" id="3.1.3.48" evidence="6"/>
<evidence type="ECO:0000313" key="8">
    <source>
        <dbReference type="EMBL" id="KAK6174509.1"/>
    </source>
</evidence>
<accession>A0AAN8PEP4</accession>
<evidence type="ECO:0000256" key="3">
    <source>
        <dbReference type="ARBA" id="ARBA00022801"/>
    </source>
</evidence>
<comment type="function">
    <text evidence="6">Tyrosine protein phosphatase which functions as a dosage-dependent inducer of mitotic progression.</text>
</comment>
<name>A0AAN8PEP4_PATCE</name>
<evidence type="ECO:0000256" key="5">
    <source>
        <dbReference type="ARBA" id="ARBA00023306"/>
    </source>
</evidence>
<keyword evidence="2 6" id="KW-0132">Cell division</keyword>
<dbReference type="AlphaFoldDB" id="A0AAN8PEP4"/>
<keyword evidence="6" id="KW-0498">Mitosis</keyword>
<evidence type="ECO:0000256" key="4">
    <source>
        <dbReference type="ARBA" id="ARBA00022912"/>
    </source>
</evidence>
<comment type="catalytic activity">
    <reaction evidence="6">
        <text>O-phospho-L-tyrosyl-[protein] + H2O = L-tyrosyl-[protein] + phosphate</text>
        <dbReference type="Rhea" id="RHEA:10684"/>
        <dbReference type="Rhea" id="RHEA-COMP:10136"/>
        <dbReference type="Rhea" id="RHEA-COMP:20101"/>
        <dbReference type="ChEBI" id="CHEBI:15377"/>
        <dbReference type="ChEBI" id="CHEBI:43474"/>
        <dbReference type="ChEBI" id="CHEBI:46858"/>
        <dbReference type="ChEBI" id="CHEBI:61978"/>
        <dbReference type="EC" id="3.1.3.48"/>
    </reaction>
</comment>